<feature type="region of interest" description="Disordered" evidence="1">
    <location>
        <begin position="151"/>
        <end position="190"/>
    </location>
</feature>
<accession>A0A2T5ZYX8</accession>
<dbReference type="AlphaFoldDB" id="A0A2T5ZYX8"/>
<protein>
    <recommendedName>
        <fullName evidence="4">PemK-like, MazF-like toxin of type II toxin-antitoxin system</fullName>
    </recommendedName>
</protein>
<feature type="compositionally biased region" description="Basic and acidic residues" evidence="1">
    <location>
        <begin position="151"/>
        <end position="162"/>
    </location>
</feature>
<sequence>MFHPKQAFEGPPIWHEELQRGDVVLFRFPVAEADEPSDTVTPKVRPCLVLEVHERMGRRSATLAYGTSAKTRANSGYNVMVATEDGIDCAGLDRPTRFVGVRRITVALEHSGFEFADRTASPIIRRLDAALTGRMNAVRARVHTEADIARERRRERREEQRRWQQQSRGFLERNRRLPAASPLTKGHTND</sequence>
<evidence type="ECO:0008006" key="4">
    <source>
        <dbReference type="Google" id="ProtNLM"/>
    </source>
</evidence>
<evidence type="ECO:0000313" key="2">
    <source>
        <dbReference type="EMBL" id="PTX36743.1"/>
    </source>
</evidence>
<dbReference type="RefSeq" id="WP_107978898.1">
    <property type="nucleotide sequence ID" value="NZ_BMEZ01000054.1"/>
</dbReference>
<organism evidence="2 3">
    <name type="scientific">Allosediminivita pacifica</name>
    <dbReference type="NCBI Taxonomy" id="1267769"/>
    <lineage>
        <taxon>Bacteria</taxon>
        <taxon>Pseudomonadati</taxon>
        <taxon>Pseudomonadota</taxon>
        <taxon>Alphaproteobacteria</taxon>
        <taxon>Rhodobacterales</taxon>
        <taxon>Paracoccaceae</taxon>
        <taxon>Allosediminivita</taxon>
    </lineage>
</organism>
<dbReference type="OrthoDB" id="8442627at2"/>
<comment type="caution">
    <text evidence="2">The sequence shown here is derived from an EMBL/GenBank/DDBJ whole genome shotgun (WGS) entry which is preliminary data.</text>
</comment>
<dbReference type="EMBL" id="QBKN01000055">
    <property type="protein sequence ID" value="PTX36743.1"/>
    <property type="molecule type" value="Genomic_DNA"/>
</dbReference>
<reference evidence="2 3" key="1">
    <citation type="submission" date="2018-04" db="EMBL/GenBank/DDBJ databases">
        <title>Genomic Encyclopedia of Archaeal and Bacterial Type Strains, Phase II (KMG-II): from individual species to whole genera.</title>
        <authorList>
            <person name="Goeker M."/>
        </authorList>
    </citation>
    <scope>NUCLEOTIDE SEQUENCE [LARGE SCALE GENOMIC DNA]</scope>
    <source>
        <strain evidence="2 3">DSM 29329</strain>
    </source>
</reference>
<gene>
    <name evidence="2" type="ORF">C8N44_1553</name>
</gene>
<evidence type="ECO:0000256" key="1">
    <source>
        <dbReference type="SAM" id="MobiDB-lite"/>
    </source>
</evidence>
<keyword evidence="3" id="KW-1185">Reference proteome</keyword>
<name>A0A2T5ZYX8_9RHOB</name>
<proteinExistence type="predicted"/>
<evidence type="ECO:0000313" key="3">
    <source>
        <dbReference type="Proteomes" id="UP000244069"/>
    </source>
</evidence>
<dbReference type="Proteomes" id="UP000244069">
    <property type="component" value="Unassembled WGS sequence"/>
</dbReference>